<dbReference type="SUPFAM" id="SSF52540">
    <property type="entry name" value="P-loop containing nucleoside triphosphate hydrolases"/>
    <property type="match status" value="1"/>
</dbReference>
<dbReference type="InterPro" id="IPR027417">
    <property type="entry name" value="P-loop_NTPase"/>
</dbReference>
<dbReference type="SUPFAM" id="SSF56112">
    <property type="entry name" value="Protein kinase-like (PK-like)"/>
    <property type="match status" value="1"/>
</dbReference>
<keyword evidence="2" id="KW-1185">Reference proteome</keyword>
<reference evidence="2" key="1">
    <citation type="submission" date="2021-11" db="EMBL/GenBank/DDBJ databases">
        <title>Cultivation dependent microbiological survey of springs from the worlds oldest radium mine currently devoted to the extraction of radon-saturated water.</title>
        <authorList>
            <person name="Kapinusova G."/>
            <person name="Smrhova T."/>
            <person name="Strejcek M."/>
            <person name="Suman J."/>
            <person name="Jani K."/>
            <person name="Pajer P."/>
            <person name="Uhlik O."/>
        </authorList>
    </citation>
    <scope>NUCLEOTIDE SEQUENCE [LARGE SCALE GENOMIC DNA]</scope>
    <source>
        <strain evidence="2">J379</strain>
    </source>
</reference>
<dbReference type="RefSeq" id="WP_353863202.1">
    <property type="nucleotide sequence ID" value="NZ_CP088295.1"/>
</dbReference>
<protein>
    <submittedName>
        <fullName evidence="1">AAA family ATPase</fullName>
    </submittedName>
</protein>
<dbReference type="EMBL" id="CP088295">
    <property type="protein sequence ID" value="UUY02678.1"/>
    <property type="molecule type" value="Genomic_DNA"/>
</dbReference>
<name>A0ABY5PDH8_9ACTN</name>
<dbReference type="InterPro" id="IPR011009">
    <property type="entry name" value="Kinase-like_dom_sf"/>
</dbReference>
<evidence type="ECO:0000313" key="2">
    <source>
        <dbReference type="Proteomes" id="UP001058860"/>
    </source>
</evidence>
<proteinExistence type="predicted"/>
<sequence length="527" mass="55864">MSGPATTADARAVPLQERLRRALQHVTDPPVELRETHLSWVLLTPDRAVKLRKPVRHAFVDQSTPALRRRLSEAEARINAELAPGLVLGVRAVVPMNTSFVLAPAHTPGAVDWVVEMRRFDEDRTMAALLRAGELTGRDVQAVARRLAAFHRGAEPVHVPSPLTRVQATCDRNTEELLPLVNGVVPAGDLLAAERFAAAFVVGHRDELVARAASGHVIDAHGDLRAEHVVLEHDAVLVVDRLEFDRELRTVDAADDLAFLVMDLLSLGGAAEAGDLVAAYREAGGDPGSDALIAFYAAYRALVRAKVALLRAAELTDDAKTASVEQARSLLALAARLAWRGRGPMLLLVTGPPGSGKSTLAHALAAASGLPVLSSDRERKRALGLDETNPAPAASYGAAQRADVYRHLAQGAAELLPGGGAIVDATFATADLQQAFLDALPPSAHGSLRVVRCSLAADVADARVRARQPQDAAGSDAGPEVAARLAQDMTSFPVPSGRRLVVETDAEEAEMVARVAAWLDDVMAQDG</sequence>
<evidence type="ECO:0000313" key="1">
    <source>
        <dbReference type="EMBL" id="UUY02678.1"/>
    </source>
</evidence>
<gene>
    <name evidence="1" type="ORF">LRS13_18595</name>
</gene>
<organism evidence="1 2">
    <name type="scientific">Svornostia abyssi</name>
    <dbReference type="NCBI Taxonomy" id="2898438"/>
    <lineage>
        <taxon>Bacteria</taxon>
        <taxon>Bacillati</taxon>
        <taxon>Actinomycetota</taxon>
        <taxon>Thermoleophilia</taxon>
        <taxon>Solirubrobacterales</taxon>
        <taxon>Baekduiaceae</taxon>
        <taxon>Svornostia</taxon>
    </lineage>
</organism>
<dbReference type="PANTHER" id="PTHR43883:SF1">
    <property type="entry name" value="GLUCONOKINASE"/>
    <property type="match status" value="1"/>
</dbReference>
<accession>A0ABY5PDH8</accession>
<dbReference type="PANTHER" id="PTHR43883">
    <property type="entry name" value="SLR0207 PROTEIN"/>
    <property type="match status" value="1"/>
</dbReference>
<dbReference type="Gene3D" id="3.40.50.300">
    <property type="entry name" value="P-loop containing nucleotide triphosphate hydrolases"/>
    <property type="match status" value="1"/>
</dbReference>
<dbReference type="InterPro" id="IPR052732">
    <property type="entry name" value="Cell-binding_unc_protein"/>
</dbReference>
<dbReference type="Pfam" id="PF13671">
    <property type="entry name" value="AAA_33"/>
    <property type="match status" value="1"/>
</dbReference>
<dbReference type="Proteomes" id="UP001058860">
    <property type="component" value="Chromosome"/>
</dbReference>